<comment type="caution">
    <text evidence="1">The sequence shown here is derived from an EMBL/GenBank/DDBJ whole genome shotgun (WGS) entry which is preliminary data.</text>
</comment>
<organism evidence="1 2">
    <name type="scientific">Streptomyces nymphaeiformis</name>
    <dbReference type="NCBI Taxonomy" id="2663842"/>
    <lineage>
        <taxon>Bacteria</taxon>
        <taxon>Bacillati</taxon>
        <taxon>Actinomycetota</taxon>
        <taxon>Actinomycetes</taxon>
        <taxon>Kitasatosporales</taxon>
        <taxon>Streptomycetaceae</taxon>
        <taxon>Streptomyces</taxon>
    </lineage>
</organism>
<sequence length="37" mass="4088">MTQILALQALDTEQEADAFAPCFSVAWSISDIFPEPM</sequence>
<proteinExistence type="predicted"/>
<evidence type="ECO:0000313" key="1">
    <source>
        <dbReference type="EMBL" id="MBB4980773.1"/>
    </source>
</evidence>
<keyword evidence="2" id="KW-1185">Reference proteome</keyword>
<accession>A0A7W7TWZ0</accession>
<dbReference type="AlphaFoldDB" id="A0A7W7TWZ0"/>
<name>A0A7W7TWZ0_9ACTN</name>
<protein>
    <submittedName>
        <fullName evidence="1">Uncharacterized protein</fullName>
    </submittedName>
</protein>
<reference evidence="1 2" key="1">
    <citation type="submission" date="2020-08" db="EMBL/GenBank/DDBJ databases">
        <title>Genomic Encyclopedia of Type Strains, Phase III (KMG-III): the genomes of soil and plant-associated and newly described type strains.</title>
        <authorList>
            <person name="Whitman W."/>
        </authorList>
    </citation>
    <scope>NUCLEOTIDE SEQUENCE [LARGE SCALE GENOMIC DNA]</scope>
    <source>
        <strain evidence="1 2">SFB5A</strain>
    </source>
</reference>
<gene>
    <name evidence="1" type="ORF">GGE06_001681</name>
</gene>
<evidence type="ECO:0000313" key="2">
    <source>
        <dbReference type="Proteomes" id="UP000582643"/>
    </source>
</evidence>
<dbReference type="EMBL" id="JACHJY010000002">
    <property type="protein sequence ID" value="MBB4980773.1"/>
    <property type="molecule type" value="Genomic_DNA"/>
</dbReference>
<dbReference type="Proteomes" id="UP000582643">
    <property type="component" value="Unassembled WGS sequence"/>
</dbReference>